<dbReference type="PRINTS" id="PR00503">
    <property type="entry name" value="BROMODOMAIN"/>
</dbReference>
<dbReference type="InterPro" id="IPR036427">
    <property type="entry name" value="Bromodomain-like_sf"/>
</dbReference>
<dbReference type="Gene3D" id="1.20.920.10">
    <property type="entry name" value="Bromodomain-like"/>
    <property type="match status" value="1"/>
</dbReference>
<feature type="coiled-coil region" evidence="3">
    <location>
        <begin position="396"/>
        <end position="423"/>
    </location>
</feature>
<evidence type="ECO:0000256" key="2">
    <source>
        <dbReference type="PROSITE-ProRule" id="PRU00035"/>
    </source>
</evidence>
<keyword evidence="6" id="KW-1185">Reference proteome</keyword>
<dbReference type="GeneID" id="39730484"/>
<dbReference type="VEuPathDB" id="PlasmoDB:PGAL8A_00195700"/>
<dbReference type="SUPFAM" id="SSF47370">
    <property type="entry name" value="Bromodomain"/>
    <property type="match status" value="1"/>
</dbReference>
<dbReference type="Proteomes" id="UP000220797">
    <property type="component" value="Unassembled WGS sequence"/>
</dbReference>
<dbReference type="PANTHER" id="PTHR22881:SF27">
    <property type="entry name" value="BROMODOMAIN CONTAINING 7_9"/>
    <property type="match status" value="1"/>
</dbReference>
<dbReference type="RefSeq" id="XP_028527377.1">
    <property type="nucleotide sequence ID" value="XM_028670646.1"/>
</dbReference>
<proteinExistence type="predicted"/>
<evidence type="ECO:0000313" key="6">
    <source>
        <dbReference type="Proteomes" id="UP000220797"/>
    </source>
</evidence>
<accession>A0A1J1GQJ3</accession>
<dbReference type="InterPro" id="IPR001487">
    <property type="entry name" value="Bromodomain"/>
</dbReference>
<evidence type="ECO:0000313" key="5">
    <source>
        <dbReference type="EMBL" id="CRG94562.1"/>
    </source>
</evidence>
<reference evidence="5" key="1">
    <citation type="submission" date="2015-04" db="EMBL/GenBank/DDBJ databases">
        <authorList>
            <consortium name="Pathogen Informatics"/>
        </authorList>
    </citation>
    <scope>NUCLEOTIDE SEQUENCE [LARGE SCALE GENOMIC DNA]</scope>
    <source>
        <strain evidence="5">8A</strain>
    </source>
</reference>
<evidence type="ECO:0000259" key="4">
    <source>
        <dbReference type="PROSITE" id="PS50014"/>
    </source>
</evidence>
<dbReference type="PROSITE" id="PS50014">
    <property type="entry name" value="BROMODOMAIN_2"/>
    <property type="match status" value="1"/>
</dbReference>
<dbReference type="PANTHER" id="PTHR22881">
    <property type="entry name" value="BROMODOMAIN CONTAINING PROTEIN"/>
    <property type="match status" value="1"/>
</dbReference>
<name>A0A1J1GQJ3_PLAGA</name>
<dbReference type="OrthoDB" id="422637at2759"/>
<keyword evidence="3" id="KW-0175">Coiled coil</keyword>
<dbReference type="AlphaFoldDB" id="A0A1J1GQJ3"/>
<gene>
    <name evidence="5" type="ORF">PGAL8A_00195700</name>
</gene>
<feature type="domain" description="Bromo" evidence="4">
    <location>
        <begin position="37"/>
        <end position="99"/>
    </location>
</feature>
<dbReference type="SMART" id="SM00297">
    <property type="entry name" value="BROMO"/>
    <property type="match status" value="1"/>
</dbReference>
<sequence>MSINKIKYDELEEMKGKNEILINLLNKLIAFDKKRVFLYPVNVELVPDYLNVIKEPMDFTTMKQKIQNFKYNDFNDFEKDVYLIINNCYTYNDKSTIYHRIAENLENYYKKISIKMHKKFMNIHFLYHKDKNILNNTLFNANANNVRKSYLKEKKKNEKTKKYGKVGRPSKLIANSKNNYVNNSNEIINASNKKKRINSKILSKGVENIYNFVNNIDVSSTPNFVNNIYENINSSYLNLENMIEEENFSTIINKIQDSHDKSNDIFHLLIKMLSNNTSNHPILCNYVNINKSLREIFFEDTTFSKIKNYDYLLSDSDDVSIQSTKTNRKRELPNISNIFSERYKKNKLLNETQHNNYNKSNYSENNIHCKNDDRNHMNNKDTTENSKLYPCNNHDNNTLTKNNKNLNENHSELNNDNDDVCQKKHIEDTNDEIKDYILKKRKFVDERNKMLNETITCNIEKEELTMNLLNYKESVKKFIGESNFPTFIKIFPNIYTILDNTDVKDLYYSAFNDLRIFGLDMEDFIEFNNKIVYNDNYLLGVGKYHINNIFTLDKKLSNILSDDKDNSHFSDKLKAYLSNNKKHEKSSLLCYNYEDNKYSVKNNNTTINDEKKKENEYMFEMKSNCENTINKNCEYFNNNILSSHNNNDLIVNKLHMNNEGEKEIIKKRHNDENSFNNENILKYEHKLYDDFEYSCESSSDDENLNLKNFFYTYNSYLNEFYKEKKRKKILNNKYSKSYKIFL</sequence>
<dbReference type="EMBL" id="CVMV01000032">
    <property type="protein sequence ID" value="CRG94562.1"/>
    <property type="molecule type" value="Genomic_DNA"/>
</dbReference>
<organism evidence="5 6">
    <name type="scientific">Plasmodium gallinaceum</name>
    <dbReference type="NCBI Taxonomy" id="5849"/>
    <lineage>
        <taxon>Eukaryota</taxon>
        <taxon>Sar</taxon>
        <taxon>Alveolata</taxon>
        <taxon>Apicomplexa</taxon>
        <taxon>Aconoidasida</taxon>
        <taxon>Haemosporida</taxon>
        <taxon>Plasmodiidae</taxon>
        <taxon>Plasmodium</taxon>
        <taxon>Plasmodium (Haemamoeba)</taxon>
    </lineage>
</organism>
<evidence type="ECO:0000256" key="1">
    <source>
        <dbReference type="ARBA" id="ARBA00023117"/>
    </source>
</evidence>
<keyword evidence="1 2" id="KW-0103">Bromodomain</keyword>
<evidence type="ECO:0000256" key="3">
    <source>
        <dbReference type="SAM" id="Coils"/>
    </source>
</evidence>
<protein>
    <submittedName>
        <fullName evidence="5">Bromodomain protein, putative</fullName>
    </submittedName>
</protein>
<dbReference type="OMA" id="CYTYNDK"/>
<dbReference type="Pfam" id="PF00439">
    <property type="entry name" value="Bromodomain"/>
    <property type="match status" value="1"/>
</dbReference>
<dbReference type="InterPro" id="IPR051831">
    <property type="entry name" value="Bromodomain_contain_prot"/>
</dbReference>
<comment type="caution">
    <text evidence="5">The sequence shown here is derived from an EMBL/GenBank/DDBJ whole genome shotgun (WGS) entry which is preliminary data.</text>
</comment>